<dbReference type="Proteomes" id="UP000816034">
    <property type="component" value="Unassembled WGS sequence"/>
</dbReference>
<feature type="domain" description="VWFA" evidence="1">
    <location>
        <begin position="51"/>
        <end position="255"/>
    </location>
</feature>
<dbReference type="PANTHER" id="PTHR34706:SF1">
    <property type="entry name" value="VWFA DOMAIN-CONTAINING PROTEIN"/>
    <property type="match status" value="1"/>
</dbReference>
<comment type="caution">
    <text evidence="2">The sequence shown here is derived from an EMBL/GenBank/DDBJ whole genome shotgun (WGS) entry which is preliminary data.</text>
</comment>
<dbReference type="SUPFAM" id="SSF53300">
    <property type="entry name" value="vWA-like"/>
    <property type="match status" value="1"/>
</dbReference>
<dbReference type="RefSeq" id="XP_044543525.1">
    <property type="nucleotide sequence ID" value="XM_044686519.1"/>
</dbReference>
<dbReference type="PROSITE" id="PS50234">
    <property type="entry name" value="VWFA"/>
    <property type="match status" value="1"/>
</dbReference>
<evidence type="ECO:0000313" key="3">
    <source>
        <dbReference type="Proteomes" id="UP000816034"/>
    </source>
</evidence>
<dbReference type="InterPro" id="IPR002035">
    <property type="entry name" value="VWF_A"/>
</dbReference>
<keyword evidence="3" id="KW-1185">Reference proteome</keyword>
<dbReference type="PANTHER" id="PTHR34706">
    <property type="entry name" value="SLR1338 PROTEIN"/>
    <property type="match status" value="1"/>
</dbReference>
<dbReference type="InterPro" id="IPR036465">
    <property type="entry name" value="vWFA_dom_sf"/>
</dbReference>
<evidence type="ECO:0000259" key="1">
    <source>
        <dbReference type="PROSITE" id="PS50234"/>
    </source>
</evidence>
<dbReference type="GeneID" id="68103375"/>
<gene>
    <name evidence="2" type="ORF">C9374_010921</name>
</gene>
<reference evidence="2 3" key="1">
    <citation type="journal article" date="2018" name="BMC Genomics">
        <title>The genome of Naegleria lovaniensis, the basis for a comparative approach to unravel pathogenicity factors of the human pathogenic amoeba N. fowleri.</title>
        <authorList>
            <person name="Liechti N."/>
            <person name="Schurch N."/>
            <person name="Bruggmann R."/>
            <person name="Wittwer M."/>
        </authorList>
    </citation>
    <scope>NUCLEOTIDE SEQUENCE [LARGE SCALE GENOMIC DNA]</scope>
    <source>
        <strain evidence="2 3">ATCC 30569</strain>
    </source>
</reference>
<dbReference type="Pfam" id="PF13519">
    <property type="entry name" value="VWA_2"/>
    <property type="match status" value="1"/>
</dbReference>
<sequence length="263" mass="30156">MYHQRRPSTSTSSSISHQQMGYEIPSSMQHRHQEQFYQHSYKMEDALQGLQLVLLVDKSGSMKTVDEDATGQGRTNGMIKQNEWTRYDNVFQVAKYLAESVFEYDANGSVPIFFFDNNVVEEEATSIGQMLVKFRNHKPQNGSTNMLEALRMAFDRHLNNRENILFIVFTDGCPNAGQEIKILDLIHKKVVKSDPTGNRVNILFIRHGDDQGAIEFLQYLDDCQLIGENVDTKSDNAIFAMGPKNVILNAIFEHLDEEFKHFI</sequence>
<accession>A0AA88GD65</accession>
<proteinExistence type="predicted"/>
<dbReference type="AlphaFoldDB" id="A0AA88GD65"/>
<protein>
    <recommendedName>
        <fullName evidence="1">VWFA domain-containing protein</fullName>
    </recommendedName>
</protein>
<dbReference type="SMART" id="SM00327">
    <property type="entry name" value="VWA"/>
    <property type="match status" value="1"/>
</dbReference>
<dbReference type="Gene3D" id="3.40.50.410">
    <property type="entry name" value="von Willebrand factor, type A domain"/>
    <property type="match status" value="1"/>
</dbReference>
<name>A0AA88GD65_NAELO</name>
<evidence type="ECO:0000313" key="2">
    <source>
        <dbReference type="EMBL" id="KAG2374351.1"/>
    </source>
</evidence>
<organism evidence="2 3">
    <name type="scientific">Naegleria lovaniensis</name>
    <name type="common">Amoeba</name>
    <dbReference type="NCBI Taxonomy" id="51637"/>
    <lineage>
        <taxon>Eukaryota</taxon>
        <taxon>Discoba</taxon>
        <taxon>Heterolobosea</taxon>
        <taxon>Tetramitia</taxon>
        <taxon>Eutetramitia</taxon>
        <taxon>Vahlkampfiidae</taxon>
        <taxon>Naegleria</taxon>
    </lineage>
</organism>
<dbReference type="EMBL" id="PYSW02000046">
    <property type="protein sequence ID" value="KAG2374351.1"/>
    <property type="molecule type" value="Genomic_DNA"/>
</dbReference>